<dbReference type="PANTHER" id="PTHR30572:SF18">
    <property type="entry name" value="ABC-TYPE MACROLIDE FAMILY EXPORT SYSTEM PERMEASE COMPONENT 2"/>
    <property type="match status" value="1"/>
</dbReference>
<proteinExistence type="predicted"/>
<dbReference type="GO" id="GO:0022857">
    <property type="term" value="F:transmembrane transporter activity"/>
    <property type="evidence" value="ECO:0007669"/>
    <property type="project" value="TreeGrafter"/>
</dbReference>
<evidence type="ECO:0000256" key="1">
    <source>
        <dbReference type="ARBA" id="ARBA00004651"/>
    </source>
</evidence>
<feature type="transmembrane region" description="Helical" evidence="6">
    <location>
        <begin position="658"/>
        <end position="683"/>
    </location>
</feature>
<evidence type="ECO:0000256" key="3">
    <source>
        <dbReference type="ARBA" id="ARBA00022692"/>
    </source>
</evidence>
<dbReference type="InterPro" id="IPR050250">
    <property type="entry name" value="Macrolide_Exporter_MacB"/>
</dbReference>
<dbReference type="GO" id="GO:0005886">
    <property type="term" value="C:plasma membrane"/>
    <property type="evidence" value="ECO:0007669"/>
    <property type="project" value="UniProtKB-SubCell"/>
</dbReference>
<feature type="transmembrane region" description="Helical" evidence="6">
    <location>
        <begin position="710"/>
        <end position="729"/>
    </location>
</feature>
<feature type="domain" description="ABC3 transporter permease C-terminal" evidence="7">
    <location>
        <begin position="285"/>
        <end position="401"/>
    </location>
</feature>
<feature type="transmembrane region" description="Helical" evidence="6">
    <location>
        <begin position="415"/>
        <end position="440"/>
    </location>
</feature>
<evidence type="ECO:0000259" key="8">
    <source>
        <dbReference type="Pfam" id="PF12704"/>
    </source>
</evidence>
<keyword evidence="10" id="KW-1185">Reference proteome</keyword>
<name>A0A3N4M9T6_9BACT</name>
<keyword evidence="2" id="KW-1003">Cell membrane</keyword>
<dbReference type="RefSeq" id="WP_120517576.1">
    <property type="nucleotide sequence ID" value="NZ_QXZY01000009.1"/>
</dbReference>
<sequence length="781" mass="87540">MFRNIKVAFRTLFSQKLYAFIIVVGLAIGLAISTLLLSWVQDERSFDSFHSKGKDIYKVSSQFMSGTKLQNWEATQAAIGPHAKSSVPGVTDMVRIAQAWDLSKFESGGKTFYETQVAYVDTTFFTVFDFPVLKGSAFPNNTSIVLTESTAKKYFGNEEPLGKVITVEREFQFIVSGIIADMPRNSSIRFDMLVPIKLRNDNYQSGYWKSMNDDWGNFYASTYLLMQPNPDIAKTNKLLGEEWVKGSPNENTQSRGYSIQPLRDVHLYEVTGEEGLMKIVRIFFLVAIVILLIAGINYVNLATARAHQRAVEISVRKLIGANRWQLFRQFMTESSIVFVLAVILSVFLMWLLLPFYNELTGKTTGFNEVSGQILLILLISSVVMLLLAAVYPAFHLMRFNPIQSLKGKAAMSGGMFRKTLVVAQFFISIVLIGCTLAIGMQLKYINSKPLGYNKDNLLTFSARNMQDHPEAVKDRLGKIPGVKAVFFGNANITALGNSTSDTDWEGKAPEMSLNIKHISVDENFMPAMEMKMKEGRMFRGGKADSTSYILNEEAVKVTGLKDPIGKRFKLLDVDGTIIGVVKDFHIGSMHDKIPSVIMRYRPSSWKLYMKTTGENTPAIIAAVGKIWKEYNPEYRFDHEFVEDTFMQLYDQETRTGKLFTWFAGVAVFLSCLGLFGLATFTILQRTKEIGIRKVLGASVAGIVRLITKDFLKLVFIAILLATPLSWYATDQWLQGYEYRTNIPIWVFLVAGAAAVLVAIVTIGTQSVKAALANPVRTLKTE</sequence>
<feature type="transmembrane region" description="Helical" evidence="6">
    <location>
        <begin position="279"/>
        <end position="299"/>
    </location>
</feature>
<accession>A0A3N4M9T6</accession>
<feature type="domain" description="MacB-like periplasmic core" evidence="8">
    <location>
        <begin position="20"/>
        <end position="203"/>
    </location>
</feature>
<keyword evidence="4 6" id="KW-1133">Transmembrane helix</keyword>
<evidence type="ECO:0000313" key="9">
    <source>
        <dbReference type="EMBL" id="RPD40208.1"/>
    </source>
</evidence>
<evidence type="ECO:0000256" key="6">
    <source>
        <dbReference type="SAM" id="Phobius"/>
    </source>
</evidence>
<dbReference type="Pfam" id="PF02687">
    <property type="entry name" value="FtsX"/>
    <property type="match status" value="2"/>
</dbReference>
<evidence type="ECO:0000259" key="7">
    <source>
        <dbReference type="Pfam" id="PF02687"/>
    </source>
</evidence>
<gene>
    <name evidence="9" type="ORF">EG028_16285</name>
</gene>
<evidence type="ECO:0000313" key="10">
    <source>
        <dbReference type="Proteomes" id="UP000279089"/>
    </source>
</evidence>
<feature type="transmembrane region" description="Helical" evidence="6">
    <location>
        <begin position="20"/>
        <end position="40"/>
    </location>
</feature>
<feature type="domain" description="ABC3 transporter permease C-terminal" evidence="7">
    <location>
        <begin position="662"/>
        <end position="770"/>
    </location>
</feature>
<dbReference type="Proteomes" id="UP000279089">
    <property type="component" value="Unassembled WGS sequence"/>
</dbReference>
<evidence type="ECO:0000256" key="5">
    <source>
        <dbReference type="ARBA" id="ARBA00023136"/>
    </source>
</evidence>
<dbReference type="Pfam" id="PF12704">
    <property type="entry name" value="MacB_PCD"/>
    <property type="match status" value="1"/>
</dbReference>
<feature type="transmembrane region" description="Helical" evidence="6">
    <location>
        <begin position="373"/>
        <end position="394"/>
    </location>
</feature>
<organism evidence="9 10">
    <name type="scientific">Chitinophaga barathri</name>
    <dbReference type="NCBI Taxonomy" id="1647451"/>
    <lineage>
        <taxon>Bacteria</taxon>
        <taxon>Pseudomonadati</taxon>
        <taxon>Bacteroidota</taxon>
        <taxon>Chitinophagia</taxon>
        <taxon>Chitinophagales</taxon>
        <taxon>Chitinophagaceae</taxon>
        <taxon>Chitinophaga</taxon>
    </lineage>
</organism>
<evidence type="ECO:0000256" key="4">
    <source>
        <dbReference type="ARBA" id="ARBA00022989"/>
    </source>
</evidence>
<feature type="transmembrane region" description="Helical" evidence="6">
    <location>
        <begin position="335"/>
        <end position="353"/>
    </location>
</feature>
<comment type="caution">
    <text evidence="9">The sequence shown here is derived from an EMBL/GenBank/DDBJ whole genome shotgun (WGS) entry which is preliminary data.</text>
</comment>
<keyword evidence="3 6" id="KW-0812">Transmembrane</keyword>
<feature type="transmembrane region" description="Helical" evidence="6">
    <location>
        <begin position="741"/>
        <end position="762"/>
    </location>
</feature>
<dbReference type="AlphaFoldDB" id="A0A3N4M9T6"/>
<protein>
    <submittedName>
        <fullName evidence="9">ABC transporter permease</fullName>
    </submittedName>
</protein>
<keyword evidence="5 6" id="KW-0472">Membrane</keyword>
<dbReference type="OrthoDB" id="1451596at2"/>
<evidence type="ECO:0000256" key="2">
    <source>
        <dbReference type="ARBA" id="ARBA00022475"/>
    </source>
</evidence>
<dbReference type="InterPro" id="IPR025857">
    <property type="entry name" value="MacB_PCD"/>
</dbReference>
<reference evidence="10" key="1">
    <citation type="submission" date="2018-11" db="EMBL/GenBank/DDBJ databases">
        <title>Chitinophaga lutea sp.nov., isolate from arsenic contaminated soil.</title>
        <authorList>
            <person name="Zong Y."/>
        </authorList>
    </citation>
    <scope>NUCLEOTIDE SEQUENCE [LARGE SCALE GENOMIC DNA]</scope>
    <source>
        <strain evidence="10">YLT18</strain>
    </source>
</reference>
<dbReference type="EMBL" id="RMBX01000008">
    <property type="protein sequence ID" value="RPD40208.1"/>
    <property type="molecule type" value="Genomic_DNA"/>
</dbReference>
<comment type="subcellular location">
    <subcellularLocation>
        <location evidence="1">Cell membrane</location>
        <topology evidence="1">Multi-pass membrane protein</topology>
    </subcellularLocation>
</comment>
<dbReference type="InterPro" id="IPR003838">
    <property type="entry name" value="ABC3_permease_C"/>
</dbReference>
<dbReference type="PANTHER" id="PTHR30572">
    <property type="entry name" value="MEMBRANE COMPONENT OF TRANSPORTER-RELATED"/>
    <property type="match status" value="1"/>
</dbReference>